<dbReference type="GO" id="GO:0046166">
    <property type="term" value="P:glyceraldehyde-3-phosphate biosynthetic process"/>
    <property type="evidence" value="ECO:0007669"/>
    <property type="project" value="TreeGrafter"/>
</dbReference>
<dbReference type="EC" id="5.3.1.1" evidence="10"/>
<dbReference type="PROSITE" id="PS00171">
    <property type="entry name" value="TIM_1"/>
    <property type="match status" value="1"/>
</dbReference>
<evidence type="ECO:0000313" key="12">
    <source>
        <dbReference type="Proteomes" id="UP001497744"/>
    </source>
</evidence>
<comment type="similarity">
    <text evidence="3 10">Belongs to the triosephosphate isomerase family.</text>
</comment>
<keyword evidence="5 10" id="KW-0312">Gluconeogenesis</keyword>
<comment type="function">
    <text evidence="9">Catalyzes the interconversion of glyceraldehyde 3-phosphate and dihydroxyacetone phosphate in the glycolytic and gluconeogenic pathways.</text>
</comment>
<keyword evidence="12" id="KW-1185">Reference proteome</keyword>
<comment type="pathway">
    <text evidence="2 10">Carbohydrate biosynthesis; gluconeogenesis.</text>
</comment>
<evidence type="ECO:0000256" key="9">
    <source>
        <dbReference type="ARBA" id="ARBA00056661"/>
    </source>
</evidence>
<dbReference type="GO" id="GO:0005829">
    <property type="term" value="C:cytosol"/>
    <property type="evidence" value="ECO:0007669"/>
    <property type="project" value="TreeGrafter"/>
</dbReference>
<evidence type="ECO:0000256" key="6">
    <source>
        <dbReference type="ARBA" id="ARBA00023152"/>
    </source>
</evidence>
<name>A0AAV4M1K8_BABCB</name>
<dbReference type="EMBL" id="BPLF01000004">
    <property type="protein sequence ID" value="GIX65261.1"/>
    <property type="molecule type" value="Genomic_DNA"/>
</dbReference>
<dbReference type="Proteomes" id="UP001497744">
    <property type="component" value="Unassembled WGS sequence"/>
</dbReference>
<comment type="subunit">
    <text evidence="4">Homodimer.</text>
</comment>
<proteinExistence type="inferred from homology"/>
<dbReference type="GO" id="GO:0006096">
    <property type="term" value="P:glycolytic process"/>
    <property type="evidence" value="ECO:0007669"/>
    <property type="project" value="UniProtKB-KW"/>
</dbReference>
<dbReference type="HAMAP" id="MF_00147_B">
    <property type="entry name" value="TIM_B"/>
    <property type="match status" value="1"/>
</dbReference>
<evidence type="ECO:0000256" key="2">
    <source>
        <dbReference type="ARBA" id="ARBA00004742"/>
    </source>
</evidence>
<dbReference type="InterPro" id="IPR022896">
    <property type="entry name" value="TrioseP_Isoase_bac/euk"/>
</dbReference>
<dbReference type="AlphaFoldDB" id="A0AAV4M1K8"/>
<keyword evidence="6 10" id="KW-0324">Glycolysis</keyword>
<evidence type="ECO:0000256" key="7">
    <source>
        <dbReference type="ARBA" id="ARBA00023235"/>
    </source>
</evidence>
<organism evidence="11 12">
    <name type="scientific">Babesia caballi</name>
    <dbReference type="NCBI Taxonomy" id="5871"/>
    <lineage>
        <taxon>Eukaryota</taxon>
        <taxon>Sar</taxon>
        <taxon>Alveolata</taxon>
        <taxon>Apicomplexa</taxon>
        <taxon>Aconoidasida</taxon>
        <taxon>Piroplasmida</taxon>
        <taxon>Babesiidae</taxon>
        <taxon>Babesia</taxon>
    </lineage>
</organism>
<evidence type="ECO:0000256" key="5">
    <source>
        <dbReference type="ARBA" id="ARBA00022432"/>
    </source>
</evidence>
<evidence type="ECO:0000256" key="1">
    <source>
        <dbReference type="ARBA" id="ARBA00004680"/>
    </source>
</evidence>
<comment type="caution">
    <text evidence="11">The sequence shown here is derived from an EMBL/GenBank/DDBJ whole genome shotgun (WGS) entry which is preliminary data.</text>
</comment>
<dbReference type="Gene3D" id="3.20.20.70">
    <property type="entry name" value="Aldolase class I"/>
    <property type="match status" value="1"/>
</dbReference>
<dbReference type="PROSITE" id="PS51440">
    <property type="entry name" value="TIM_2"/>
    <property type="match status" value="1"/>
</dbReference>
<dbReference type="InterPro" id="IPR000652">
    <property type="entry name" value="Triosephosphate_isomerase"/>
</dbReference>
<dbReference type="InterPro" id="IPR020861">
    <property type="entry name" value="Triosephosphate_isomerase_AS"/>
</dbReference>
<dbReference type="NCBIfam" id="TIGR00419">
    <property type="entry name" value="tim"/>
    <property type="match status" value="1"/>
</dbReference>
<dbReference type="FunFam" id="3.20.20.70:FF:000016">
    <property type="entry name" value="Triosephosphate isomerase"/>
    <property type="match status" value="1"/>
</dbReference>
<evidence type="ECO:0000256" key="8">
    <source>
        <dbReference type="ARBA" id="ARBA00052432"/>
    </source>
</evidence>
<dbReference type="GO" id="GO:0004807">
    <property type="term" value="F:triose-phosphate isomerase activity"/>
    <property type="evidence" value="ECO:0007669"/>
    <property type="project" value="UniProtKB-EC"/>
</dbReference>
<dbReference type="Pfam" id="PF00121">
    <property type="entry name" value="TIM"/>
    <property type="match status" value="1"/>
</dbReference>
<accession>A0AAV4M1K8</accession>
<dbReference type="GO" id="GO:0006094">
    <property type="term" value="P:gluconeogenesis"/>
    <property type="evidence" value="ECO:0007669"/>
    <property type="project" value="UniProtKB-KW"/>
</dbReference>
<comment type="pathway">
    <text evidence="1 10">Carbohydrate degradation; glycolysis; D-glyceraldehyde 3-phosphate from glycerone phosphate: step 1/1.</text>
</comment>
<dbReference type="PANTHER" id="PTHR21139">
    <property type="entry name" value="TRIOSEPHOSPHATE ISOMERASE"/>
    <property type="match status" value="1"/>
</dbReference>
<evidence type="ECO:0000313" key="11">
    <source>
        <dbReference type="EMBL" id="GIX65261.1"/>
    </source>
</evidence>
<dbReference type="InterPro" id="IPR013785">
    <property type="entry name" value="Aldolase_TIM"/>
</dbReference>
<dbReference type="GO" id="GO:0019563">
    <property type="term" value="P:glycerol catabolic process"/>
    <property type="evidence" value="ECO:0007669"/>
    <property type="project" value="TreeGrafter"/>
</dbReference>
<sequence>MAITRRRWVGGNWKCNGSLSLVKTLAEALNPVEFDAVKLDVVLFPPALFVPQSLEAFNLKRFKIGVQNFSQVKCGAFTGEFAIPMLNDLGLEWSLIGHSERRALFGETDEIVAAKVALAQQAKLHTAVCIGENLAEREEGRVSEVVTRQINAFVGAVTDWDLVVVAYEPVWAIGTGKVATCEEVKEVHQLVRDLLTEKIGAVAESVRIVYGGSVNEANCHELLGVPNMDGFLVGGKSITPGFGEIIVAAHNEK</sequence>
<dbReference type="SUPFAM" id="SSF51351">
    <property type="entry name" value="Triosephosphate isomerase (TIM)"/>
    <property type="match status" value="1"/>
</dbReference>
<evidence type="ECO:0000256" key="3">
    <source>
        <dbReference type="ARBA" id="ARBA00007422"/>
    </source>
</evidence>
<reference evidence="11 12" key="1">
    <citation type="submission" date="2021-06" db="EMBL/GenBank/DDBJ databases">
        <title>Genome sequence of Babesia caballi.</title>
        <authorList>
            <person name="Yamagishi J."/>
            <person name="Kidaka T."/>
            <person name="Ochi A."/>
        </authorList>
    </citation>
    <scope>NUCLEOTIDE SEQUENCE [LARGE SCALE GENOMIC DNA]</scope>
    <source>
        <strain evidence="11">USDA-D6B2</strain>
    </source>
</reference>
<dbReference type="CDD" id="cd00311">
    <property type="entry name" value="TIM"/>
    <property type="match status" value="1"/>
</dbReference>
<gene>
    <name evidence="11" type="ORF">BcabD6B2_46960</name>
</gene>
<dbReference type="GeneID" id="94196742"/>
<dbReference type="InterPro" id="IPR035990">
    <property type="entry name" value="TIM_sf"/>
</dbReference>
<evidence type="ECO:0000256" key="10">
    <source>
        <dbReference type="RuleBase" id="RU363013"/>
    </source>
</evidence>
<comment type="catalytic activity">
    <reaction evidence="8">
        <text>D-glyceraldehyde 3-phosphate = dihydroxyacetone phosphate</text>
        <dbReference type="Rhea" id="RHEA:18585"/>
        <dbReference type="ChEBI" id="CHEBI:57642"/>
        <dbReference type="ChEBI" id="CHEBI:59776"/>
        <dbReference type="EC" id="5.3.1.1"/>
    </reaction>
    <physiologicalReaction direction="left-to-right" evidence="8">
        <dbReference type="Rhea" id="RHEA:18586"/>
    </physiologicalReaction>
</comment>
<dbReference type="PANTHER" id="PTHR21139:SF2">
    <property type="entry name" value="TRIOSEPHOSPHATE ISOMERASE"/>
    <property type="match status" value="1"/>
</dbReference>
<protein>
    <recommendedName>
        <fullName evidence="10">Triosephosphate isomerase</fullName>
        <ecNumber evidence="10">5.3.1.1</ecNumber>
    </recommendedName>
</protein>
<evidence type="ECO:0000256" key="4">
    <source>
        <dbReference type="ARBA" id="ARBA00011738"/>
    </source>
</evidence>
<keyword evidence="7 10" id="KW-0413">Isomerase</keyword>
<dbReference type="RefSeq" id="XP_067717330.1">
    <property type="nucleotide sequence ID" value="XM_067861229.1"/>
</dbReference>